<proteinExistence type="predicted"/>
<organism evidence="1">
    <name type="scientific">Ditylum brightwellii</name>
    <dbReference type="NCBI Taxonomy" id="49249"/>
    <lineage>
        <taxon>Eukaryota</taxon>
        <taxon>Sar</taxon>
        <taxon>Stramenopiles</taxon>
        <taxon>Ochrophyta</taxon>
        <taxon>Bacillariophyta</taxon>
        <taxon>Mediophyceae</taxon>
        <taxon>Lithodesmiophycidae</taxon>
        <taxon>Lithodesmiales</taxon>
        <taxon>Lithodesmiaceae</taxon>
        <taxon>Ditylum</taxon>
    </lineage>
</organism>
<evidence type="ECO:0000313" key="1">
    <source>
        <dbReference type="EMBL" id="CAE4600419.1"/>
    </source>
</evidence>
<reference evidence="1" key="1">
    <citation type="submission" date="2021-01" db="EMBL/GenBank/DDBJ databases">
        <authorList>
            <person name="Corre E."/>
            <person name="Pelletier E."/>
            <person name="Niang G."/>
            <person name="Scheremetjew M."/>
            <person name="Finn R."/>
            <person name="Kale V."/>
            <person name="Holt S."/>
            <person name="Cochrane G."/>
            <person name="Meng A."/>
            <person name="Brown T."/>
            <person name="Cohen L."/>
        </authorList>
    </citation>
    <scope>NUCLEOTIDE SEQUENCE</scope>
    <source>
        <strain evidence="1">GSO104</strain>
    </source>
</reference>
<sequence length="246" mass="27222">MHDAIMMQYGDNETTQRTEKNLSLAQKVKEVNNVLKNNPIWTALCASSTSNSWSLLSALVTKVNQKLARDSSSSLNLKKSIVTVDLESLAALLDTIGKEILKAHGIWYHSFGPKYQPILAINPVYGRARLVEAMEAISKAESISSSPISAPSSGSKLLEVMIHLPTVCTCHRYCSRGKSNNNKRVKEIDDAERGIAERKSKRYFNSLDYNAGRHGETTSKHHASCAAWNPPSSGHLHSWRRGYNVA</sequence>
<accession>A0A7S4R141</accession>
<name>A0A7S4R141_9STRA</name>
<gene>
    <name evidence="1" type="ORF">DBRI00130_LOCUS11340</name>
</gene>
<dbReference type="AlphaFoldDB" id="A0A7S4R141"/>
<dbReference type="EMBL" id="HBNS01014094">
    <property type="protein sequence ID" value="CAE4600419.1"/>
    <property type="molecule type" value="Transcribed_RNA"/>
</dbReference>
<protein>
    <submittedName>
        <fullName evidence="1">Uncharacterized protein</fullName>
    </submittedName>
</protein>